<dbReference type="PaxDb" id="35128-Thaps12189"/>
<feature type="transmembrane region" description="Helical" evidence="1">
    <location>
        <begin position="58"/>
        <end position="76"/>
    </location>
</feature>
<keyword evidence="3" id="KW-1185">Reference proteome</keyword>
<evidence type="ECO:0000313" key="2">
    <source>
        <dbReference type="EMBL" id="EED87363.1"/>
    </source>
</evidence>
<feature type="transmembrane region" description="Helical" evidence="1">
    <location>
        <begin position="340"/>
        <end position="360"/>
    </location>
</feature>
<name>B8CGQ4_THAPS</name>
<keyword evidence="1" id="KW-1133">Transmembrane helix</keyword>
<feature type="transmembrane region" description="Helical" evidence="1">
    <location>
        <begin position="231"/>
        <end position="251"/>
    </location>
</feature>
<dbReference type="InParanoid" id="B8CGQ4"/>
<dbReference type="eggNOG" id="ENOG502QYG7">
    <property type="taxonomic scope" value="Eukaryota"/>
</dbReference>
<reference evidence="2 3" key="2">
    <citation type="journal article" date="2008" name="Nature">
        <title>The Phaeodactylum genome reveals the evolutionary history of diatom genomes.</title>
        <authorList>
            <person name="Bowler C."/>
            <person name="Allen A.E."/>
            <person name="Badger J.H."/>
            <person name="Grimwood J."/>
            <person name="Jabbari K."/>
            <person name="Kuo A."/>
            <person name="Maheswari U."/>
            <person name="Martens C."/>
            <person name="Maumus F."/>
            <person name="Otillar R.P."/>
            <person name="Rayko E."/>
            <person name="Salamov A."/>
            <person name="Vandepoele K."/>
            <person name="Beszteri B."/>
            <person name="Gruber A."/>
            <person name="Heijde M."/>
            <person name="Katinka M."/>
            <person name="Mock T."/>
            <person name="Valentin K."/>
            <person name="Verret F."/>
            <person name="Berges J.A."/>
            <person name="Brownlee C."/>
            <person name="Cadoret J.P."/>
            <person name="Chiovitti A."/>
            <person name="Choi C.J."/>
            <person name="Coesel S."/>
            <person name="De Martino A."/>
            <person name="Detter J.C."/>
            <person name="Durkin C."/>
            <person name="Falciatore A."/>
            <person name="Fournet J."/>
            <person name="Haruta M."/>
            <person name="Huysman M.J."/>
            <person name="Jenkins B.D."/>
            <person name="Jiroutova K."/>
            <person name="Jorgensen R.E."/>
            <person name="Joubert Y."/>
            <person name="Kaplan A."/>
            <person name="Kroger N."/>
            <person name="Kroth P.G."/>
            <person name="La Roche J."/>
            <person name="Lindquist E."/>
            <person name="Lommer M."/>
            <person name="Martin-Jezequel V."/>
            <person name="Lopez P.J."/>
            <person name="Lucas S."/>
            <person name="Mangogna M."/>
            <person name="McGinnis K."/>
            <person name="Medlin L.K."/>
            <person name="Montsant A."/>
            <person name="Oudot-Le Secq M.P."/>
            <person name="Napoli C."/>
            <person name="Obornik M."/>
            <person name="Parker M.S."/>
            <person name="Petit J.L."/>
            <person name="Porcel B.M."/>
            <person name="Poulsen N."/>
            <person name="Robison M."/>
            <person name="Rychlewski L."/>
            <person name="Rynearson T.A."/>
            <person name="Schmutz J."/>
            <person name="Shapiro H."/>
            <person name="Siaut M."/>
            <person name="Stanley M."/>
            <person name="Sussman M.R."/>
            <person name="Taylor A.R."/>
            <person name="Vardi A."/>
            <person name="von Dassow P."/>
            <person name="Vyverman W."/>
            <person name="Willis A."/>
            <person name="Wyrwicz L.S."/>
            <person name="Rokhsar D.S."/>
            <person name="Weissenbach J."/>
            <person name="Armbrust E.V."/>
            <person name="Green B.R."/>
            <person name="Van de Peer Y."/>
            <person name="Grigoriev I.V."/>
        </authorList>
    </citation>
    <scope>NUCLEOTIDE SEQUENCE [LARGE SCALE GENOMIC DNA]</scope>
    <source>
        <strain evidence="2 3">CCMP1335</strain>
    </source>
</reference>
<evidence type="ECO:0000256" key="1">
    <source>
        <dbReference type="SAM" id="Phobius"/>
    </source>
</evidence>
<dbReference type="OMA" id="IIARIIM"/>
<feature type="transmembrane region" description="Helical" evidence="1">
    <location>
        <begin position="156"/>
        <end position="176"/>
    </location>
</feature>
<protein>
    <submittedName>
        <fullName evidence="2">Uncharacterized protein</fullName>
    </submittedName>
</protein>
<proteinExistence type="predicted"/>
<dbReference type="EMBL" id="CM000655">
    <property type="protein sequence ID" value="EED87363.1"/>
    <property type="molecule type" value="Genomic_DNA"/>
</dbReference>
<gene>
    <name evidence="2" type="ORF">THAPSDRAFT_12189</name>
</gene>
<reference evidence="2 3" key="1">
    <citation type="journal article" date="2004" name="Science">
        <title>The genome of the diatom Thalassiosira pseudonana: ecology, evolution, and metabolism.</title>
        <authorList>
            <person name="Armbrust E.V."/>
            <person name="Berges J.A."/>
            <person name="Bowler C."/>
            <person name="Green B.R."/>
            <person name="Martinez D."/>
            <person name="Putnam N.H."/>
            <person name="Zhou S."/>
            <person name="Allen A.E."/>
            <person name="Apt K.E."/>
            <person name="Bechner M."/>
            <person name="Brzezinski M.A."/>
            <person name="Chaal B.K."/>
            <person name="Chiovitti A."/>
            <person name="Davis A.K."/>
            <person name="Demarest M.S."/>
            <person name="Detter J.C."/>
            <person name="Glavina T."/>
            <person name="Goodstein D."/>
            <person name="Hadi M.Z."/>
            <person name="Hellsten U."/>
            <person name="Hildebrand M."/>
            <person name="Jenkins B.D."/>
            <person name="Jurka J."/>
            <person name="Kapitonov V.V."/>
            <person name="Kroger N."/>
            <person name="Lau W.W."/>
            <person name="Lane T.W."/>
            <person name="Larimer F.W."/>
            <person name="Lippmeier J.C."/>
            <person name="Lucas S."/>
            <person name="Medina M."/>
            <person name="Montsant A."/>
            <person name="Obornik M."/>
            <person name="Parker M.S."/>
            <person name="Palenik B."/>
            <person name="Pazour G.J."/>
            <person name="Richardson P.M."/>
            <person name="Rynearson T.A."/>
            <person name="Saito M.A."/>
            <person name="Schwartz D.C."/>
            <person name="Thamatrakoln K."/>
            <person name="Valentin K."/>
            <person name="Vardi A."/>
            <person name="Wilkerson F.P."/>
            <person name="Rokhsar D.S."/>
        </authorList>
    </citation>
    <scope>NUCLEOTIDE SEQUENCE [LARGE SCALE GENOMIC DNA]</scope>
    <source>
        <strain evidence="2 3">CCMP1335</strain>
    </source>
</reference>
<dbReference type="Proteomes" id="UP000001449">
    <property type="component" value="Chromosome 24"/>
</dbReference>
<evidence type="ECO:0000313" key="3">
    <source>
        <dbReference type="Proteomes" id="UP000001449"/>
    </source>
</evidence>
<organism evidence="2 3">
    <name type="scientific">Thalassiosira pseudonana</name>
    <name type="common">Marine diatom</name>
    <name type="synonym">Cyclotella nana</name>
    <dbReference type="NCBI Taxonomy" id="35128"/>
    <lineage>
        <taxon>Eukaryota</taxon>
        <taxon>Sar</taxon>
        <taxon>Stramenopiles</taxon>
        <taxon>Ochrophyta</taxon>
        <taxon>Bacillariophyta</taxon>
        <taxon>Coscinodiscophyceae</taxon>
        <taxon>Thalassiosirophycidae</taxon>
        <taxon>Thalassiosirales</taxon>
        <taxon>Thalassiosiraceae</taxon>
        <taxon>Thalassiosira</taxon>
    </lineage>
</organism>
<dbReference type="AlphaFoldDB" id="B8CGQ4"/>
<dbReference type="GeneID" id="7452024"/>
<feature type="transmembrane region" description="Helical" evidence="1">
    <location>
        <begin position="399"/>
        <end position="421"/>
    </location>
</feature>
<sequence length="451" mass="49738">MENPNSNVGEAMVVNNDAPTYTTQTETEYSSSENNISGWKALLIASTPAQQSVVNLKFLSVTVWLLTTMMVVGVVFCGVREEGVFSDFYLWMSYQVRQMVMLYAILENGATWNLNAKRSLKESDARLQTLELHLSWLRPGHCFVFTLMTPSTYSNAIWIILLALQGLFIFGSMTTFKNSPLVGYSALLKTTNNTDSTTTESTAKKYINCTAIQYPGLCASTLIMIYSFDSGYILCSLIGAVLGVTIIARIIMLQLQVLAKADVSGDDNNGVDEENNTEEQDMSHIVRGATSNPLSLPFLHEYISLRLPFELYGGYVGCLVVMYLNTWLMEMGLSPKALLVIANISIIFLLAIGGIVIWGVKQSGRHLYGVGLGMVWYLIGVAVELHSPTQPIYNEFSDSQILITQILAALASTVLSSMLALRMIKTMIKGNLFNCLGSVEDDEISTDYVHA</sequence>
<dbReference type="RefSeq" id="XP_002295297.1">
    <property type="nucleotide sequence ID" value="XM_002295261.1"/>
</dbReference>
<keyword evidence="1" id="KW-0472">Membrane</keyword>
<keyword evidence="1" id="KW-0812">Transmembrane</keyword>
<accession>B8CGQ4</accession>
<feature type="transmembrane region" description="Helical" evidence="1">
    <location>
        <begin position="309"/>
        <end position="328"/>
    </location>
</feature>
<dbReference type="KEGG" id="tps:THAPSDRAFT_12189"/>
<feature type="transmembrane region" description="Helical" evidence="1">
    <location>
        <begin position="367"/>
        <end position="387"/>
    </location>
</feature>
<dbReference type="HOGENOM" id="CLU_607654_0_0_1"/>